<dbReference type="InterPro" id="IPR054399">
    <property type="entry name" value="Fervidolysin-like_N_prodom"/>
</dbReference>
<evidence type="ECO:0000259" key="11">
    <source>
        <dbReference type="Pfam" id="PF13205"/>
    </source>
</evidence>
<feature type="domain" description="Peptidase S8/S53" evidence="10">
    <location>
        <begin position="147"/>
        <end position="404"/>
    </location>
</feature>
<dbReference type="InterPro" id="IPR032812">
    <property type="entry name" value="SbsA_Ig"/>
</dbReference>
<evidence type="ECO:0000256" key="7">
    <source>
        <dbReference type="RuleBase" id="RU003355"/>
    </source>
</evidence>
<feature type="signal peptide" evidence="9">
    <location>
        <begin position="1"/>
        <end position="23"/>
    </location>
</feature>
<dbReference type="PROSITE" id="PS00137">
    <property type="entry name" value="SUBTILASE_HIS"/>
    <property type="match status" value="1"/>
</dbReference>
<dbReference type="SUPFAM" id="SSF52743">
    <property type="entry name" value="Subtilisin-like"/>
    <property type="match status" value="1"/>
</dbReference>
<dbReference type="InterPro" id="IPR000209">
    <property type="entry name" value="Peptidase_S8/S53_dom"/>
</dbReference>
<evidence type="ECO:0000256" key="1">
    <source>
        <dbReference type="ARBA" id="ARBA00011073"/>
    </source>
</evidence>
<evidence type="ECO:0000259" key="12">
    <source>
        <dbReference type="Pfam" id="PF22148"/>
    </source>
</evidence>
<feature type="active site" description="Charge relay system" evidence="6">
    <location>
        <position position="154"/>
    </location>
</feature>
<dbReference type="Pfam" id="PF13205">
    <property type="entry name" value="Big_5"/>
    <property type="match status" value="1"/>
</dbReference>
<dbReference type="Gene3D" id="3.40.50.200">
    <property type="entry name" value="Peptidase S8/S53 domain"/>
    <property type="match status" value="1"/>
</dbReference>
<dbReference type="InterPro" id="IPR015500">
    <property type="entry name" value="Peptidase_S8_subtilisin-rel"/>
</dbReference>
<dbReference type="Proteomes" id="UP000184052">
    <property type="component" value="Unassembled WGS sequence"/>
</dbReference>
<dbReference type="InterPro" id="IPR034204">
    <property type="entry name" value="PfSUB1-like_cat_dom"/>
</dbReference>
<evidence type="ECO:0000256" key="4">
    <source>
        <dbReference type="ARBA" id="ARBA00022801"/>
    </source>
</evidence>
<organism evidence="13 14">
    <name type="scientific">Dethiosulfatibacter aminovorans DSM 17477</name>
    <dbReference type="NCBI Taxonomy" id="1121476"/>
    <lineage>
        <taxon>Bacteria</taxon>
        <taxon>Bacillati</taxon>
        <taxon>Bacillota</taxon>
        <taxon>Tissierellia</taxon>
        <taxon>Dethiosulfatibacter</taxon>
    </lineage>
</organism>
<dbReference type="Pfam" id="PF00082">
    <property type="entry name" value="Peptidase_S8"/>
    <property type="match status" value="1"/>
</dbReference>
<gene>
    <name evidence="13" type="ORF">SAMN02745751_02360</name>
</gene>
<feature type="active site" description="Charge relay system" evidence="6">
    <location>
        <position position="211"/>
    </location>
</feature>
<proteinExistence type="inferred from homology"/>
<dbReference type="InterPro" id="IPR036852">
    <property type="entry name" value="Peptidase_S8/S53_dom_sf"/>
</dbReference>
<dbReference type="GO" id="GO:0004252">
    <property type="term" value="F:serine-type endopeptidase activity"/>
    <property type="evidence" value="ECO:0007669"/>
    <property type="project" value="UniProtKB-UniRule"/>
</dbReference>
<evidence type="ECO:0000256" key="5">
    <source>
        <dbReference type="ARBA" id="ARBA00022825"/>
    </source>
</evidence>
<sequence>MRKKLVCLIVFAIVATMVVPAFGVTTDSGGHKDDVHDYASDRIIVKFADNAAAVEKRAIKASYKLETNRKFKMGAETMMVNGSMPVEQVVEALNMNDKVEYAELDYVLEASKIQAESIPSDSMLSSLWGMDNIDAQEAWAIEQGRGDVIVAVIDTGVQIDHPDLDANIWTNSGEIPGNEIDDDGNGYEDDVNGWDFCNNDNTVYDGTFDDHGTHVSGTIAAEADGDGVVGVAPNVVIMPLKFIASDGYGYSSDAAYAVEYAGDNGAKIINASWGGGGYSNTLKTAIDEFGTDHGGVFVAAAGNGGDDFIGDNNDLKPHYPSSYNCGNIIAVASLDNDYNNDGLYEKSDFSNYGTESVDVFAPGAAIKSTVPYNAYESWYGTSMATPHVSGVLALMISHEMNVNNLTADSELLRSPELLINDVMESVVYDSYYANYVKSGGRLNAYNALLLTPEYGTKPPDENQPPVNDPKQKPTISSESDVIQVGVTLTANPGGWTDDNDDESDLIFTYSWKVKVNKNRTVTVDSGETIVIDGYEGKGIYVEVTAEDSGGLTTIVESELYEILPADTEPVDPPVYPPTEDSFNVSIISPVSGARNVATNEVIELSFSEAIDLSSVDVTALSLVARVDTVELTNANVSFSEDRLKGFIALEEGVTYLPKTKYTLTVNTNFVQNAEDEYLTEKLVTYFTTIR</sequence>
<accession>A0A1M6IK85</accession>
<dbReference type="InterPro" id="IPR023827">
    <property type="entry name" value="Peptidase_S8_Asp-AS"/>
</dbReference>
<keyword evidence="3 9" id="KW-0732">Signal</keyword>
<dbReference type="PRINTS" id="PR00723">
    <property type="entry name" value="SUBTILISIN"/>
</dbReference>
<protein>
    <submittedName>
        <fullName evidence="13">Serine protease, subtilisin family</fullName>
    </submittedName>
</protein>
<dbReference type="PROSITE" id="PS51892">
    <property type="entry name" value="SUBTILASE"/>
    <property type="match status" value="1"/>
</dbReference>
<feature type="chain" id="PRO_5013200748" evidence="9">
    <location>
        <begin position="24"/>
        <end position="690"/>
    </location>
</feature>
<evidence type="ECO:0000313" key="14">
    <source>
        <dbReference type="Proteomes" id="UP000184052"/>
    </source>
</evidence>
<feature type="domain" description="SbsA Ig-like" evidence="11">
    <location>
        <begin position="582"/>
        <end position="688"/>
    </location>
</feature>
<dbReference type="PROSITE" id="PS00136">
    <property type="entry name" value="SUBTILASE_ASP"/>
    <property type="match status" value="1"/>
</dbReference>
<name>A0A1M6IK85_9FIRM</name>
<keyword evidence="2 6" id="KW-0645">Protease</keyword>
<feature type="domain" description="Fervidolysin-like N-terminal prodomain" evidence="12">
    <location>
        <begin position="33"/>
        <end position="104"/>
    </location>
</feature>
<dbReference type="AlphaFoldDB" id="A0A1M6IK85"/>
<evidence type="ECO:0000256" key="9">
    <source>
        <dbReference type="SAM" id="SignalP"/>
    </source>
</evidence>
<evidence type="ECO:0000256" key="8">
    <source>
        <dbReference type="SAM" id="MobiDB-lite"/>
    </source>
</evidence>
<dbReference type="PANTHER" id="PTHR43399:SF4">
    <property type="entry name" value="CELL WALL-ASSOCIATED PROTEASE"/>
    <property type="match status" value="1"/>
</dbReference>
<keyword evidence="14" id="KW-1185">Reference proteome</keyword>
<evidence type="ECO:0000256" key="2">
    <source>
        <dbReference type="ARBA" id="ARBA00022670"/>
    </source>
</evidence>
<evidence type="ECO:0000259" key="10">
    <source>
        <dbReference type="Pfam" id="PF00082"/>
    </source>
</evidence>
<dbReference type="InterPro" id="IPR023828">
    <property type="entry name" value="Peptidase_S8_Ser-AS"/>
</dbReference>
<dbReference type="GO" id="GO:0006508">
    <property type="term" value="P:proteolysis"/>
    <property type="evidence" value="ECO:0007669"/>
    <property type="project" value="UniProtKB-KW"/>
</dbReference>
<dbReference type="PROSITE" id="PS00138">
    <property type="entry name" value="SUBTILASE_SER"/>
    <property type="match status" value="1"/>
</dbReference>
<evidence type="ECO:0000256" key="3">
    <source>
        <dbReference type="ARBA" id="ARBA00022729"/>
    </source>
</evidence>
<feature type="active site" description="Charge relay system" evidence="6">
    <location>
        <position position="382"/>
    </location>
</feature>
<dbReference type="EMBL" id="FQZL01000017">
    <property type="protein sequence ID" value="SHJ34787.1"/>
    <property type="molecule type" value="Genomic_DNA"/>
</dbReference>
<evidence type="ECO:0000313" key="13">
    <source>
        <dbReference type="EMBL" id="SHJ34787.1"/>
    </source>
</evidence>
<keyword evidence="4 6" id="KW-0378">Hydrolase</keyword>
<dbReference type="OrthoDB" id="9798386at2"/>
<dbReference type="STRING" id="1121476.SAMN02745751_02360"/>
<dbReference type="InterPro" id="IPR022398">
    <property type="entry name" value="Peptidase_S8_His-AS"/>
</dbReference>
<dbReference type="CDD" id="cd07473">
    <property type="entry name" value="Peptidases_S8_Subtilisin_like"/>
    <property type="match status" value="1"/>
</dbReference>
<keyword evidence="5 6" id="KW-0720">Serine protease</keyword>
<comment type="similarity">
    <text evidence="1 6 7">Belongs to the peptidase S8 family.</text>
</comment>
<dbReference type="InterPro" id="IPR051048">
    <property type="entry name" value="Peptidase_S8/S53_subtilisin"/>
</dbReference>
<dbReference type="RefSeq" id="WP_073049779.1">
    <property type="nucleotide sequence ID" value="NZ_FQZL01000017.1"/>
</dbReference>
<evidence type="ECO:0000256" key="6">
    <source>
        <dbReference type="PROSITE-ProRule" id="PRU01240"/>
    </source>
</evidence>
<feature type="region of interest" description="Disordered" evidence="8">
    <location>
        <begin position="453"/>
        <end position="478"/>
    </location>
</feature>
<dbReference type="Pfam" id="PF22148">
    <property type="entry name" value="Fervidolysin_NPro-like"/>
    <property type="match status" value="1"/>
</dbReference>
<reference evidence="13 14" key="1">
    <citation type="submission" date="2016-11" db="EMBL/GenBank/DDBJ databases">
        <authorList>
            <person name="Jaros S."/>
            <person name="Januszkiewicz K."/>
            <person name="Wedrychowicz H."/>
        </authorList>
    </citation>
    <scope>NUCLEOTIDE SEQUENCE [LARGE SCALE GENOMIC DNA]</scope>
    <source>
        <strain evidence="13 14">DSM 17477</strain>
    </source>
</reference>
<dbReference type="PANTHER" id="PTHR43399">
    <property type="entry name" value="SUBTILISIN-RELATED"/>
    <property type="match status" value="1"/>
</dbReference>